<dbReference type="PANTHER" id="PTHR46838:SF1">
    <property type="entry name" value="TUMOR NECROSIS FACTOR RECEPTOR SUPERFAMILY MEMBER 14"/>
    <property type="match status" value="1"/>
</dbReference>
<feature type="domain" description="TNFR-Cys" evidence="5">
    <location>
        <begin position="62"/>
        <end position="102"/>
    </location>
</feature>
<dbReference type="GeneID" id="111086467"/>
<name>A0ABM1SNC2_LIMPO</name>
<dbReference type="InterPro" id="IPR001368">
    <property type="entry name" value="TNFR/NGFR_Cys_rich_reg"/>
</dbReference>
<feature type="chain" id="PRO_5046731772" evidence="4">
    <location>
        <begin position="24"/>
        <end position="276"/>
    </location>
</feature>
<evidence type="ECO:0000256" key="3">
    <source>
        <dbReference type="SAM" id="Phobius"/>
    </source>
</evidence>
<dbReference type="PANTHER" id="PTHR46838">
    <property type="entry name" value="TUMOR NECROSIS FACTOR RECEPTOR SUPERFAMILY MEMBER 14"/>
    <property type="match status" value="1"/>
</dbReference>
<evidence type="ECO:0000259" key="5">
    <source>
        <dbReference type="PROSITE" id="PS50050"/>
    </source>
</evidence>
<evidence type="ECO:0000313" key="7">
    <source>
        <dbReference type="RefSeq" id="XP_022245128.1"/>
    </source>
</evidence>
<accession>A0ABM1SNC2</accession>
<feature type="repeat" description="TNFR-Cys" evidence="1">
    <location>
        <begin position="62"/>
        <end position="102"/>
    </location>
</feature>
<evidence type="ECO:0000256" key="4">
    <source>
        <dbReference type="SAM" id="SignalP"/>
    </source>
</evidence>
<sequence length="276" mass="31520">MLQRRFYPFLLLLLQTFFMEAWSRNAHNYHHRHRLIAGCSRCSPGYSVVERCSRNKNTECAACRPGTYLPHHSYKQRCYPCSRCGEGLYIAHQCTSSKDTVCDSCHTYRGPHNKNFHQKCVLARNNTQTSISRTSVFSNASVSRYLKSSDRKVSSSPNSVTEKQNRSSISKQKYTNKLRVFFPVIPTSTRNISKGDSISDDIQTLGFHQSPNTTLGRVHETLLPEVDVSQVFVFTAGLATMVVIIIITTVIILKRYQKAKTHYTHVPVYDQETIML</sequence>
<organism evidence="6 7">
    <name type="scientific">Limulus polyphemus</name>
    <name type="common">Atlantic horseshoe crab</name>
    <dbReference type="NCBI Taxonomy" id="6850"/>
    <lineage>
        <taxon>Eukaryota</taxon>
        <taxon>Metazoa</taxon>
        <taxon>Ecdysozoa</taxon>
        <taxon>Arthropoda</taxon>
        <taxon>Chelicerata</taxon>
        <taxon>Merostomata</taxon>
        <taxon>Xiphosura</taxon>
        <taxon>Limulidae</taxon>
        <taxon>Limulus</taxon>
    </lineage>
</organism>
<evidence type="ECO:0000256" key="1">
    <source>
        <dbReference type="PROSITE-ProRule" id="PRU00206"/>
    </source>
</evidence>
<feature type="disulfide bond" evidence="1">
    <location>
        <begin position="84"/>
        <end position="102"/>
    </location>
</feature>
<feature type="signal peptide" evidence="4">
    <location>
        <begin position="1"/>
        <end position="23"/>
    </location>
</feature>
<gene>
    <name evidence="7" type="primary">LOC111086467</name>
</gene>
<feature type="disulfide bond" evidence="1">
    <location>
        <begin position="81"/>
        <end position="94"/>
    </location>
</feature>
<dbReference type="SMART" id="SM00208">
    <property type="entry name" value="TNFR"/>
    <property type="match status" value="2"/>
</dbReference>
<protein>
    <submittedName>
        <fullName evidence="7">Uncharacterized protein LOC111086467 isoform X1</fullName>
    </submittedName>
</protein>
<dbReference type="PROSITE" id="PS00652">
    <property type="entry name" value="TNFR_NGFR_1"/>
    <property type="match status" value="1"/>
</dbReference>
<dbReference type="RefSeq" id="XP_022245128.1">
    <property type="nucleotide sequence ID" value="XM_022389420.1"/>
</dbReference>
<keyword evidence="6" id="KW-1185">Reference proteome</keyword>
<dbReference type="Pfam" id="PF00020">
    <property type="entry name" value="TNFR_c6"/>
    <property type="match status" value="2"/>
</dbReference>
<feature type="transmembrane region" description="Helical" evidence="3">
    <location>
        <begin position="231"/>
        <end position="253"/>
    </location>
</feature>
<proteinExistence type="predicted"/>
<dbReference type="Gene3D" id="2.10.50.10">
    <property type="entry name" value="Tumor Necrosis Factor Receptor, subunit A, domain 2"/>
    <property type="match status" value="2"/>
</dbReference>
<keyword evidence="4" id="KW-0732">Signal</keyword>
<keyword evidence="3" id="KW-0812">Transmembrane</keyword>
<keyword evidence="3" id="KW-0472">Membrane</keyword>
<keyword evidence="3" id="KW-1133">Transmembrane helix</keyword>
<evidence type="ECO:0000313" key="6">
    <source>
        <dbReference type="Proteomes" id="UP000694941"/>
    </source>
</evidence>
<dbReference type="Proteomes" id="UP000694941">
    <property type="component" value="Unplaced"/>
</dbReference>
<dbReference type="SUPFAM" id="SSF57586">
    <property type="entry name" value="TNF receptor-like"/>
    <property type="match status" value="1"/>
</dbReference>
<dbReference type="PROSITE" id="PS50050">
    <property type="entry name" value="TNFR_NGFR_2"/>
    <property type="match status" value="1"/>
</dbReference>
<feature type="disulfide bond" evidence="1">
    <location>
        <begin position="63"/>
        <end position="78"/>
    </location>
</feature>
<keyword evidence="1" id="KW-1015">Disulfide bond</keyword>
<evidence type="ECO:0000256" key="2">
    <source>
        <dbReference type="SAM" id="MobiDB-lite"/>
    </source>
</evidence>
<dbReference type="CDD" id="cd00185">
    <property type="entry name" value="TNFRSF"/>
    <property type="match status" value="1"/>
</dbReference>
<feature type="region of interest" description="Disordered" evidence="2">
    <location>
        <begin position="148"/>
        <end position="168"/>
    </location>
</feature>
<feature type="compositionally biased region" description="Polar residues" evidence="2">
    <location>
        <begin position="154"/>
        <end position="168"/>
    </location>
</feature>
<reference evidence="7" key="1">
    <citation type="submission" date="2025-08" db="UniProtKB">
        <authorList>
            <consortium name="RefSeq"/>
        </authorList>
    </citation>
    <scope>IDENTIFICATION</scope>
    <source>
        <tissue evidence="7">Muscle</tissue>
    </source>
</reference>